<comment type="caution">
    <text evidence="1">The sequence shown here is derived from an EMBL/GenBank/DDBJ whole genome shotgun (WGS) entry which is preliminary data.</text>
</comment>
<evidence type="ECO:0000313" key="2">
    <source>
        <dbReference type="Proteomes" id="UP000265520"/>
    </source>
</evidence>
<dbReference type="AlphaFoldDB" id="A0A392TP69"/>
<sequence>APPRTLISLQRFNSEILSLQLLVGVPESGEHLCYVLVGRRCDRQDLVHRLFLRELWTLSQQPLRDFLNFIFVLLKGGFFSISEITG</sequence>
<feature type="non-terminal residue" evidence="1">
    <location>
        <position position="86"/>
    </location>
</feature>
<name>A0A392TP69_9FABA</name>
<proteinExistence type="predicted"/>
<reference evidence="1 2" key="1">
    <citation type="journal article" date="2018" name="Front. Plant Sci.">
        <title>Red Clover (Trifolium pratense) and Zigzag Clover (T. medium) - A Picture of Genomic Similarities and Differences.</title>
        <authorList>
            <person name="Dluhosova J."/>
            <person name="Istvanek J."/>
            <person name="Nedelnik J."/>
            <person name="Repkova J."/>
        </authorList>
    </citation>
    <scope>NUCLEOTIDE SEQUENCE [LARGE SCALE GENOMIC DNA]</scope>
    <source>
        <strain evidence="2">cv. 10/8</strain>
        <tissue evidence="1">Leaf</tissue>
    </source>
</reference>
<feature type="non-terminal residue" evidence="1">
    <location>
        <position position="1"/>
    </location>
</feature>
<accession>A0A392TP69</accession>
<evidence type="ECO:0000313" key="1">
    <source>
        <dbReference type="EMBL" id="MCI62943.1"/>
    </source>
</evidence>
<organism evidence="1 2">
    <name type="scientific">Trifolium medium</name>
    <dbReference type="NCBI Taxonomy" id="97028"/>
    <lineage>
        <taxon>Eukaryota</taxon>
        <taxon>Viridiplantae</taxon>
        <taxon>Streptophyta</taxon>
        <taxon>Embryophyta</taxon>
        <taxon>Tracheophyta</taxon>
        <taxon>Spermatophyta</taxon>
        <taxon>Magnoliopsida</taxon>
        <taxon>eudicotyledons</taxon>
        <taxon>Gunneridae</taxon>
        <taxon>Pentapetalae</taxon>
        <taxon>rosids</taxon>
        <taxon>fabids</taxon>
        <taxon>Fabales</taxon>
        <taxon>Fabaceae</taxon>
        <taxon>Papilionoideae</taxon>
        <taxon>50 kb inversion clade</taxon>
        <taxon>NPAAA clade</taxon>
        <taxon>Hologalegina</taxon>
        <taxon>IRL clade</taxon>
        <taxon>Trifolieae</taxon>
        <taxon>Trifolium</taxon>
    </lineage>
</organism>
<dbReference type="EMBL" id="LXQA010628252">
    <property type="protein sequence ID" value="MCI62943.1"/>
    <property type="molecule type" value="Genomic_DNA"/>
</dbReference>
<keyword evidence="2" id="KW-1185">Reference proteome</keyword>
<protein>
    <submittedName>
        <fullName evidence="1">Uncharacterized protein</fullName>
    </submittedName>
</protein>
<dbReference type="Proteomes" id="UP000265520">
    <property type="component" value="Unassembled WGS sequence"/>
</dbReference>